<organism evidence="5 6">
    <name type="scientific">Citrifermentans bemidjiense (strain ATCC BAA-1014 / DSM 16622 / JCM 12645 / Bem)</name>
    <name type="common">Geobacter bemidjiensis</name>
    <dbReference type="NCBI Taxonomy" id="404380"/>
    <lineage>
        <taxon>Bacteria</taxon>
        <taxon>Pseudomonadati</taxon>
        <taxon>Thermodesulfobacteriota</taxon>
        <taxon>Desulfuromonadia</taxon>
        <taxon>Geobacterales</taxon>
        <taxon>Geobacteraceae</taxon>
        <taxon>Citrifermentans</taxon>
    </lineage>
</organism>
<feature type="transmembrane region" description="Helical" evidence="4">
    <location>
        <begin position="117"/>
        <end position="135"/>
    </location>
</feature>
<dbReference type="InterPro" id="IPR011990">
    <property type="entry name" value="TPR-like_helical_dom_sf"/>
</dbReference>
<keyword evidence="4" id="KW-1133">Transmembrane helix</keyword>
<evidence type="ECO:0000313" key="6">
    <source>
        <dbReference type="Proteomes" id="UP000008825"/>
    </source>
</evidence>
<accession>B5EGW0</accession>
<dbReference type="PANTHER" id="PTHR44227:SF3">
    <property type="entry name" value="PROTEIN O-MANNOSYL-TRANSFERASE TMTC4"/>
    <property type="match status" value="1"/>
</dbReference>
<feature type="transmembrane region" description="Helical" evidence="4">
    <location>
        <begin position="12"/>
        <end position="30"/>
    </location>
</feature>
<dbReference type="AlphaFoldDB" id="B5EGW0"/>
<dbReference type="eggNOG" id="COG3014">
    <property type="taxonomic scope" value="Bacteria"/>
</dbReference>
<reference evidence="5 6" key="2">
    <citation type="journal article" date="2010" name="BMC Genomics">
        <title>The genome of Geobacter bemidjiensis, exemplar for the subsurface clade of Geobacter species that predominate in Fe(III)-reducing subsurface environments.</title>
        <authorList>
            <person name="Aklujkar M."/>
            <person name="Young N.D."/>
            <person name="Holmes D."/>
            <person name="Chavan M."/>
            <person name="Risso C."/>
            <person name="Kiss H.E."/>
            <person name="Han C.S."/>
            <person name="Land M.L."/>
            <person name="Lovley D.R."/>
        </authorList>
    </citation>
    <scope>NUCLEOTIDE SEQUENCE [LARGE SCALE GENOMIC DNA]</scope>
    <source>
        <strain evidence="6">ATCC BAA-1014 / DSM 16622 / JCM 12645 / Bem</strain>
    </source>
</reference>
<gene>
    <name evidence="5" type="ordered locus">Gbem_2585</name>
</gene>
<dbReference type="Gene3D" id="1.25.40.10">
    <property type="entry name" value="Tetratricopeptide repeat domain"/>
    <property type="match status" value="1"/>
</dbReference>
<evidence type="ECO:0000313" key="5">
    <source>
        <dbReference type="EMBL" id="ACH39593.1"/>
    </source>
</evidence>
<feature type="transmembrane region" description="Helical" evidence="4">
    <location>
        <begin position="176"/>
        <end position="201"/>
    </location>
</feature>
<feature type="transmembrane region" description="Helical" evidence="4">
    <location>
        <begin position="147"/>
        <end position="164"/>
    </location>
</feature>
<dbReference type="PANTHER" id="PTHR44227">
    <property type="match status" value="1"/>
</dbReference>
<keyword evidence="6" id="KW-1185">Reference proteome</keyword>
<dbReference type="Proteomes" id="UP000008825">
    <property type="component" value="Chromosome"/>
</dbReference>
<dbReference type="InterPro" id="IPR019734">
    <property type="entry name" value="TPR_rpt"/>
</dbReference>
<feature type="transmembrane region" description="Helical" evidence="4">
    <location>
        <begin position="310"/>
        <end position="330"/>
    </location>
</feature>
<name>B5EGW0_CITBB</name>
<dbReference type="TCDB" id="8.A.95.2.4">
    <property type="family name" value="the transmembrane and tpr repeat-containing protein 3 (tmtc3) family"/>
</dbReference>
<evidence type="ECO:0000256" key="3">
    <source>
        <dbReference type="PROSITE-ProRule" id="PRU00339"/>
    </source>
</evidence>
<evidence type="ECO:0000256" key="2">
    <source>
        <dbReference type="ARBA" id="ARBA00022803"/>
    </source>
</evidence>
<reference evidence="5 6" key="1">
    <citation type="submission" date="2008-07" db="EMBL/GenBank/DDBJ databases">
        <title>Complete sequence of Geobacter bemidjiensis BEM.</title>
        <authorList>
            <consortium name="US DOE Joint Genome Institute"/>
            <person name="Lucas S."/>
            <person name="Copeland A."/>
            <person name="Lapidus A."/>
            <person name="Glavina del Rio T."/>
            <person name="Dalin E."/>
            <person name="Tice H."/>
            <person name="Bruce D."/>
            <person name="Goodwin L."/>
            <person name="Pitluck S."/>
            <person name="Kiss H."/>
            <person name="Brettin T."/>
            <person name="Detter J.C."/>
            <person name="Han C."/>
            <person name="Kuske C.R."/>
            <person name="Schmutz J."/>
            <person name="Larimer F."/>
            <person name="Land M."/>
            <person name="Hauser L."/>
            <person name="Kyrpides N."/>
            <person name="Lykidis A."/>
            <person name="Lovley D."/>
            <person name="Richardson P."/>
        </authorList>
    </citation>
    <scope>NUCLEOTIDE SEQUENCE [LARGE SCALE GENOMIC DNA]</scope>
    <source>
        <strain evidence="6">ATCC BAA-1014 / DSM 16622 / JCM 12645 / Bem</strain>
    </source>
</reference>
<feature type="transmembrane region" description="Helical" evidence="4">
    <location>
        <begin position="342"/>
        <end position="360"/>
    </location>
</feature>
<dbReference type="STRING" id="404380.Gbem_2585"/>
<evidence type="ECO:0000256" key="1">
    <source>
        <dbReference type="ARBA" id="ARBA00022737"/>
    </source>
</evidence>
<protein>
    <submittedName>
        <fullName evidence="5">Membrane protein, putative</fullName>
    </submittedName>
</protein>
<feature type="transmembrane region" description="Helical" evidence="4">
    <location>
        <begin position="280"/>
        <end position="304"/>
    </location>
</feature>
<dbReference type="KEGG" id="gbm:Gbem_2585"/>
<keyword evidence="1" id="KW-0677">Repeat</keyword>
<dbReference type="PROSITE" id="PS50005">
    <property type="entry name" value="TPR"/>
    <property type="match status" value="1"/>
</dbReference>
<dbReference type="InterPro" id="IPR052346">
    <property type="entry name" value="O-mannosyl-transferase_TMTC"/>
</dbReference>
<feature type="transmembrane region" description="Helical" evidence="4">
    <location>
        <begin position="216"/>
        <end position="236"/>
    </location>
</feature>
<keyword evidence="4" id="KW-0472">Membrane</keyword>
<keyword evidence="4" id="KW-0812">Transmembrane</keyword>
<evidence type="ECO:0000256" key="4">
    <source>
        <dbReference type="SAM" id="Phobius"/>
    </source>
</evidence>
<keyword evidence="2 3" id="KW-0802">TPR repeat</keyword>
<sequence length="575" mass="63750">MSWSPSSRQPHRLLYPVLLIAVVLAAYYPAMLGGFHTIDDPGIVSFYSNSPSLSHVLLPSRGYYYRPLIEFSFWLDNLLWGMEPRVMHLENILLHMANVVLVFLCSRRVSSQFAPSSPLVSLFASLLFALHPLNVEAVGWVAGRTDPLLALFVLSCCYFLLKWLDESNWRHAAWAFVLFICAVLTKETALAFLPVAVLLILKWPLSPRSLSYRQRLTISCTGMASGLLFLAVALFLRGRATAAAQLLAPGDAGVLRLIRECAVAFGFYLKKLLLPLPLNFALTDVSPAYGVVGAIGGLLLLYALLKRRELAPLFLSAAALMAMPAIFVALRDISWTPYAERYMYLPTAFLSLAAACLLFARQQKVLSGLAPFLVLLLSWQGVITLKRNILWQDKLLFYQDAAAKSPAFGSIYNELGVLMLQNNRRDEAVEAFAKADRLNKRPSMTLPIRANVMRGMLAKGDCAGARTYFFRLFGMKKDAPAEFLEILQAADAKRAASLAADEKALAFRDLIDTYLVLYQKTTDPFWLYQGGKTARALKSYPEAAGFFQKAYAEAPAGSHYRLAAGKQASSLVNMK</sequence>
<proteinExistence type="predicted"/>
<dbReference type="EMBL" id="CP001124">
    <property type="protein sequence ID" value="ACH39593.1"/>
    <property type="molecule type" value="Genomic_DNA"/>
</dbReference>
<feature type="transmembrane region" description="Helical" evidence="4">
    <location>
        <begin position="86"/>
        <end position="105"/>
    </location>
</feature>
<feature type="transmembrane region" description="Helical" evidence="4">
    <location>
        <begin position="366"/>
        <end position="385"/>
    </location>
</feature>
<feature type="repeat" description="TPR" evidence="3">
    <location>
        <begin position="409"/>
        <end position="442"/>
    </location>
</feature>
<dbReference type="HOGENOM" id="CLU_011615_5_2_7"/>
<dbReference type="SUPFAM" id="SSF48452">
    <property type="entry name" value="TPR-like"/>
    <property type="match status" value="1"/>
</dbReference>